<organism evidence="8 9">
    <name type="scientific">Oikopleura dioica</name>
    <name type="common">Tunicate</name>
    <dbReference type="NCBI Taxonomy" id="34765"/>
    <lineage>
        <taxon>Eukaryota</taxon>
        <taxon>Metazoa</taxon>
        <taxon>Chordata</taxon>
        <taxon>Tunicata</taxon>
        <taxon>Appendicularia</taxon>
        <taxon>Copelata</taxon>
        <taxon>Oikopleuridae</taxon>
        <taxon>Oikopleura</taxon>
    </lineage>
</organism>
<dbReference type="Proteomes" id="UP001158576">
    <property type="component" value="Chromosome XSR"/>
</dbReference>
<name>A0ABN7SEN5_OIKDI</name>
<keyword evidence="6" id="KW-0812">Transmembrane</keyword>
<dbReference type="Gene3D" id="2.10.70.10">
    <property type="entry name" value="Complement Module, domain 1"/>
    <property type="match status" value="2"/>
</dbReference>
<dbReference type="PANTHER" id="PTHR45656">
    <property type="entry name" value="PROTEIN CBR-CLEC-78"/>
    <property type="match status" value="1"/>
</dbReference>
<feature type="transmembrane region" description="Helical" evidence="6">
    <location>
        <begin position="216"/>
        <end position="239"/>
    </location>
</feature>
<comment type="caution">
    <text evidence="4">Lacks conserved residue(s) required for the propagation of feature annotation.</text>
</comment>
<feature type="domain" description="Sushi" evidence="7">
    <location>
        <begin position="120"/>
        <end position="180"/>
    </location>
</feature>
<evidence type="ECO:0000256" key="3">
    <source>
        <dbReference type="ARBA" id="ARBA00023157"/>
    </source>
</evidence>
<feature type="region of interest" description="Disordered" evidence="5">
    <location>
        <begin position="167"/>
        <end position="205"/>
    </location>
</feature>
<evidence type="ECO:0000313" key="8">
    <source>
        <dbReference type="EMBL" id="CAG5096739.1"/>
    </source>
</evidence>
<keyword evidence="1" id="KW-0732">Signal</keyword>
<feature type="compositionally biased region" description="Polar residues" evidence="5">
    <location>
        <begin position="193"/>
        <end position="205"/>
    </location>
</feature>
<dbReference type="CDD" id="cd00033">
    <property type="entry name" value="CCP"/>
    <property type="match status" value="2"/>
</dbReference>
<feature type="domain" description="Sushi" evidence="7">
    <location>
        <begin position="66"/>
        <end position="118"/>
    </location>
</feature>
<evidence type="ECO:0000259" key="7">
    <source>
        <dbReference type="PROSITE" id="PS50923"/>
    </source>
</evidence>
<feature type="transmembrane region" description="Helical" evidence="6">
    <location>
        <begin position="412"/>
        <end position="429"/>
    </location>
</feature>
<proteinExistence type="predicted"/>
<accession>A0ABN7SEN5</accession>
<keyword evidence="6" id="KW-0472">Membrane</keyword>
<dbReference type="EMBL" id="OU015569">
    <property type="protein sequence ID" value="CAG5096739.1"/>
    <property type="molecule type" value="Genomic_DNA"/>
</dbReference>
<keyword evidence="3" id="KW-1015">Disulfide bond</keyword>
<dbReference type="InterPro" id="IPR051277">
    <property type="entry name" value="SEZ6_CSMD_C4BPB_Regulators"/>
</dbReference>
<dbReference type="SUPFAM" id="SSF57535">
    <property type="entry name" value="Complement control module/SCR domain"/>
    <property type="match status" value="2"/>
</dbReference>
<sequence>MKSLILLLPSFAHAICPEPDYDDSVMWISCSENECNIECLDTLEEHVIGCTEDGTLQSSLPSCKNAQCPEISPSPNRQDDCDEISCKFSCPDDLELVGPTSILCENGVWSAELPVCGPPASCPELHQPENGFIKCTGNSRRSVCEYSCADGFQLVGERSRTCEYSGGELEWSDDDPSCQQNVYTPVPNEDTDNPQSDATPDNNDQSVWNLLKENQIVVGISAGVFLLILTLSVMLAYCIRKKRTGKEPNDIELYHKWDRNPTLNPENTFHDQIVTSGPNRDNSISDPSQTFYQPNHNRAQYPIRGGNVSPYSQVNVGGTSENDQLLTADEGGPSIYDPSNADQAQIEMRPQMEDYFVEKTVLTKFEIALLFSATCFFIRAKFPKLFNPNNWGIVGSLQILCYRAAKFAERSSFLMCLLFFVAGFLTLKYKEPIHVNVF</sequence>
<evidence type="ECO:0000256" key="5">
    <source>
        <dbReference type="SAM" id="MobiDB-lite"/>
    </source>
</evidence>
<evidence type="ECO:0000256" key="1">
    <source>
        <dbReference type="ARBA" id="ARBA00022729"/>
    </source>
</evidence>
<evidence type="ECO:0000256" key="4">
    <source>
        <dbReference type="PROSITE-ProRule" id="PRU00302"/>
    </source>
</evidence>
<dbReference type="Pfam" id="PF00084">
    <property type="entry name" value="Sushi"/>
    <property type="match status" value="1"/>
</dbReference>
<protein>
    <submittedName>
        <fullName evidence="8">Oidioi.mRNA.OKI2018_I69.XSR.g14756.t1.cds</fullName>
    </submittedName>
</protein>
<keyword evidence="4" id="KW-0768">Sushi</keyword>
<gene>
    <name evidence="8" type="ORF">OKIOD_LOCUS6314</name>
</gene>
<evidence type="ECO:0000313" key="9">
    <source>
        <dbReference type="Proteomes" id="UP001158576"/>
    </source>
</evidence>
<keyword evidence="2" id="KW-0677">Repeat</keyword>
<evidence type="ECO:0000256" key="2">
    <source>
        <dbReference type="ARBA" id="ARBA00022737"/>
    </source>
</evidence>
<reference evidence="8 9" key="1">
    <citation type="submission" date="2021-04" db="EMBL/GenBank/DDBJ databases">
        <authorList>
            <person name="Bliznina A."/>
        </authorList>
    </citation>
    <scope>NUCLEOTIDE SEQUENCE [LARGE SCALE GENOMIC DNA]</scope>
</reference>
<evidence type="ECO:0000256" key="6">
    <source>
        <dbReference type="SAM" id="Phobius"/>
    </source>
</evidence>
<dbReference type="InterPro" id="IPR035976">
    <property type="entry name" value="Sushi/SCR/CCP_sf"/>
</dbReference>
<keyword evidence="9" id="KW-1185">Reference proteome</keyword>
<dbReference type="SMART" id="SM00032">
    <property type="entry name" value="CCP"/>
    <property type="match status" value="2"/>
</dbReference>
<keyword evidence="6" id="KW-1133">Transmembrane helix</keyword>
<dbReference type="PROSITE" id="PS50923">
    <property type="entry name" value="SUSHI"/>
    <property type="match status" value="2"/>
</dbReference>
<dbReference type="InterPro" id="IPR000436">
    <property type="entry name" value="Sushi_SCR_CCP_dom"/>
</dbReference>
<dbReference type="PANTHER" id="PTHR45656:SF4">
    <property type="entry name" value="PROTEIN CBR-CLEC-78"/>
    <property type="match status" value="1"/>
</dbReference>